<keyword evidence="2" id="KW-1185">Reference proteome</keyword>
<dbReference type="EMBL" id="FWXJ01000003">
    <property type="protein sequence ID" value="SMC36089.1"/>
    <property type="molecule type" value="Genomic_DNA"/>
</dbReference>
<reference evidence="1 2" key="1">
    <citation type="submission" date="2017-04" db="EMBL/GenBank/DDBJ databases">
        <authorList>
            <person name="Afonso C.L."/>
            <person name="Miller P.J."/>
            <person name="Scott M.A."/>
            <person name="Spackman E."/>
            <person name="Goraichik I."/>
            <person name="Dimitrov K.M."/>
            <person name="Suarez D.L."/>
            <person name="Swayne D.E."/>
        </authorList>
    </citation>
    <scope>NUCLEOTIDE SEQUENCE [LARGE SCALE GENOMIC DNA]</scope>
    <source>
        <strain evidence="1 2">VK13</strain>
    </source>
</reference>
<proteinExistence type="predicted"/>
<gene>
    <name evidence="1" type="ORF">SAMN06296008_10398</name>
</gene>
<dbReference type="Proteomes" id="UP000192708">
    <property type="component" value="Unassembled WGS sequence"/>
</dbReference>
<dbReference type="AlphaFoldDB" id="A0A1W1YIU3"/>
<dbReference type="Gene3D" id="2.40.128.110">
    <property type="entry name" value="Lipid/polyisoprenoid-binding, YceI-like"/>
    <property type="match status" value="1"/>
</dbReference>
<dbReference type="InterPro" id="IPR036761">
    <property type="entry name" value="TTHA0802/YceI-like_sf"/>
</dbReference>
<dbReference type="SUPFAM" id="SSF101874">
    <property type="entry name" value="YceI-like"/>
    <property type="match status" value="1"/>
</dbReference>
<name>A0A1W1YIU3_9BURK</name>
<organism evidence="1 2">
    <name type="scientific">Polynucleobacter kasalickyi</name>
    <dbReference type="NCBI Taxonomy" id="1938817"/>
    <lineage>
        <taxon>Bacteria</taxon>
        <taxon>Pseudomonadati</taxon>
        <taxon>Pseudomonadota</taxon>
        <taxon>Betaproteobacteria</taxon>
        <taxon>Burkholderiales</taxon>
        <taxon>Burkholderiaceae</taxon>
        <taxon>Polynucleobacter</taxon>
    </lineage>
</organism>
<dbReference type="OrthoDB" id="273832at2"/>
<accession>A0A1W1YIU3</accession>
<dbReference type="RefSeq" id="WP_084282821.1">
    <property type="nucleotide sequence ID" value="NZ_FWXJ01000003.1"/>
</dbReference>
<evidence type="ECO:0000313" key="2">
    <source>
        <dbReference type="Proteomes" id="UP000192708"/>
    </source>
</evidence>
<evidence type="ECO:0000313" key="1">
    <source>
        <dbReference type="EMBL" id="SMC36089.1"/>
    </source>
</evidence>
<sequence>MKNTIQWGFLPLIAILSACTVSQVPETIPSPMGTWFTDHLAADFFWTPEMTIAPVVTPDPIKPKLYSGKLMVPVGATLINSEKSILTVHVNKGGLLASIGHQHMVASRNIIGWVDQENNQGFFSFDIAKMTVDESNLLRAKKLPDTLKESEKEATKQNMMKMLDVKSFPDVRVQVTQFDRIKNSIHAKIFLKNQMVEKDLFVNVTRSANNKITNISGETRLKLSDFAVEPFSALAGLLSVDNEMMIEWKLAFD</sequence>
<protein>
    <submittedName>
        <fullName evidence="1">YceI-like domain-containing protein</fullName>
    </submittedName>
</protein>
<dbReference type="STRING" id="1938817.SAMN06296008_10398"/>
<dbReference type="PROSITE" id="PS51257">
    <property type="entry name" value="PROKAR_LIPOPROTEIN"/>
    <property type="match status" value="1"/>
</dbReference>